<dbReference type="Proteomes" id="UP001177023">
    <property type="component" value="Unassembled WGS sequence"/>
</dbReference>
<proteinExistence type="predicted"/>
<feature type="non-terminal residue" evidence="7">
    <location>
        <position position="1"/>
    </location>
</feature>
<sequence>MEWDVVAFTVRYNQPRKDEIEHTVKWLQKCGVFSTDLLLVIEDPCADIGSGGSTLNALLILAEQLCSSRGYTVLTEDVLRGARILILHSGPSSTEFPLGPAFSSQGSLRRLENGNFVADMPIVQLFENVNCLARGHDPLTWVLGTEAYWKLDKNWAALKPDALSNHHITAFTLQADDELARSHGVYDCDQHNFVIDIHFRDPPLRSFHMLCLSAIGMPPAISTALLSLHTTYPISSSTYYGLDTGAIGFKLSLFFDFILAGCSSLEQFLAMPIVEGKCDTHPDLVKMARRMVHQKLGGYRTRVEFLPIALFHYFGDDGRTKQNYLDYCCKPEHMGMDFIDLFAHGFEELLRQANQIDAEVPSFHAYLSPMAKAGLKWSSRCLDVFKKFAIESDLKYVSRILTLCATYLSLLAEGKGGVRSGPAANSEFIPALEMLKNPNKQTEGLEKLFEVTTGWIDEKTRMIRAARHLEAAAQVFATRRIKEICMPMIPILSSAVKKPEFKKVTVSACARVDLYGGWLDTPPITLDIAKSAVVNMAIAVDGRKPLHASVERLFDISGLIVEISGEEQLIFASVESIFESHDKPNRPGSLICACLVATGLFNSPKTLSDILQTHYGITTTGLKIACKSELPHGSGLGTSSILAGALLAAIWSSLGVEYTLDHINHTVLYIEQLLTTGGGWQDSIGGLSPGLKITHFQTEAPDGKHFLTRTIDLPEKLRNEMQNRFALVYTGKTRLAKNLLQEVIRSWETHDGEAVEAIRTMQRNVDLTAEKLAEGTFPVTFIAEYFQAKKKLAAGCEPNTVGKFIKEAWDKKLIEIAWPAGAGGGGFFYVWLQERASITGLAEFLEAKRHKYPGFAVSRAAIEVDPMRIGFE</sequence>
<dbReference type="EMBL" id="CATQJA010002706">
    <property type="protein sequence ID" value="CAJ0585548.1"/>
    <property type="molecule type" value="Genomic_DNA"/>
</dbReference>
<evidence type="ECO:0000259" key="6">
    <source>
        <dbReference type="Pfam" id="PF07959"/>
    </source>
</evidence>
<name>A0AA36DDK3_9BILA</name>
<evidence type="ECO:0008006" key="9">
    <source>
        <dbReference type="Google" id="ProtNLM"/>
    </source>
</evidence>
<organism evidence="7 8">
    <name type="scientific">Mesorhabditis spiculigera</name>
    <dbReference type="NCBI Taxonomy" id="96644"/>
    <lineage>
        <taxon>Eukaryota</taxon>
        <taxon>Metazoa</taxon>
        <taxon>Ecdysozoa</taxon>
        <taxon>Nematoda</taxon>
        <taxon>Chromadorea</taxon>
        <taxon>Rhabditida</taxon>
        <taxon>Rhabditina</taxon>
        <taxon>Rhabditomorpha</taxon>
        <taxon>Rhabditoidea</taxon>
        <taxon>Rhabditidae</taxon>
        <taxon>Mesorhabditinae</taxon>
        <taxon>Mesorhabditis</taxon>
    </lineage>
</organism>
<dbReference type="GO" id="GO:0005524">
    <property type="term" value="F:ATP binding"/>
    <property type="evidence" value="ECO:0007669"/>
    <property type="project" value="UniProtKB-KW"/>
</dbReference>
<dbReference type="GO" id="GO:0042352">
    <property type="term" value="P:GDP-L-fucose salvage"/>
    <property type="evidence" value="ECO:0007669"/>
    <property type="project" value="TreeGrafter"/>
</dbReference>
<gene>
    <name evidence="7" type="ORF">MSPICULIGERA_LOCUS23564</name>
</gene>
<dbReference type="Gene3D" id="3.30.230.120">
    <property type="match status" value="1"/>
</dbReference>
<keyword evidence="2" id="KW-0547">Nucleotide-binding</keyword>
<dbReference type="InterPro" id="IPR020568">
    <property type="entry name" value="Ribosomal_Su5_D2-typ_SF"/>
</dbReference>
<evidence type="ECO:0000259" key="5">
    <source>
        <dbReference type="Pfam" id="PF00288"/>
    </source>
</evidence>
<keyword evidence="1" id="KW-0808">Transferase</keyword>
<dbReference type="GO" id="GO:0050201">
    <property type="term" value="F:fucokinase activity"/>
    <property type="evidence" value="ECO:0007669"/>
    <property type="project" value="TreeGrafter"/>
</dbReference>
<accession>A0AA36DDK3</accession>
<reference evidence="7" key="1">
    <citation type="submission" date="2023-06" db="EMBL/GenBank/DDBJ databases">
        <authorList>
            <person name="Delattre M."/>
        </authorList>
    </citation>
    <scope>NUCLEOTIDE SEQUENCE</scope>
    <source>
        <strain evidence="7">AF72</strain>
    </source>
</reference>
<evidence type="ECO:0000256" key="3">
    <source>
        <dbReference type="ARBA" id="ARBA00022777"/>
    </source>
</evidence>
<dbReference type="InterPro" id="IPR052203">
    <property type="entry name" value="GHMP_Kinase-Related"/>
</dbReference>
<evidence type="ECO:0000256" key="4">
    <source>
        <dbReference type="ARBA" id="ARBA00022840"/>
    </source>
</evidence>
<dbReference type="PANTHER" id="PTHR32463:SF0">
    <property type="entry name" value="L-FUCOSE KINASE"/>
    <property type="match status" value="1"/>
</dbReference>
<dbReference type="Pfam" id="PF00288">
    <property type="entry name" value="GHMP_kinases_N"/>
    <property type="match status" value="1"/>
</dbReference>
<protein>
    <recommendedName>
        <fullName evidence="9">Fucokinase</fullName>
    </recommendedName>
</protein>
<dbReference type="Pfam" id="PF07959">
    <property type="entry name" value="Fucose_pyrophosphorylase"/>
    <property type="match status" value="1"/>
</dbReference>
<keyword evidence="3" id="KW-0418">Kinase</keyword>
<dbReference type="PANTHER" id="PTHR32463">
    <property type="entry name" value="L-FUCOSE KINASE"/>
    <property type="match status" value="1"/>
</dbReference>
<feature type="domain" description="GHMP kinase N-terminal" evidence="5">
    <location>
        <begin position="610"/>
        <end position="682"/>
    </location>
</feature>
<keyword evidence="8" id="KW-1185">Reference proteome</keyword>
<dbReference type="SUPFAM" id="SSF54211">
    <property type="entry name" value="Ribosomal protein S5 domain 2-like"/>
    <property type="match status" value="1"/>
</dbReference>
<keyword evidence="4" id="KW-0067">ATP-binding</keyword>
<dbReference type="SUPFAM" id="SSF55060">
    <property type="entry name" value="GHMP Kinase, C-terminal domain"/>
    <property type="match status" value="1"/>
</dbReference>
<feature type="domain" description="GDP-fucose pyrophosphorylase" evidence="6">
    <location>
        <begin position="77"/>
        <end position="331"/>
    </location>
</feature>
<evidence type="ECO:0000256" key="1">
    <source>
        <dbReference type="ARBA" id="ARBA00022679"/>
    </source>
</evidence>
<evidence type="ECO:0000313" key="7">
    <source>
        <dbReference type="EMBL" id="CAJ0585548.1"/>
    </source>
</evidence>
<dbReference type="InterPro" id="IPR006204">
    <property type="entry name" value="GHMP_kinase_N_dom"/>
</dbReference>
<dbReference type="InterPro" id="IPR012887">
    <property type="entry name" value="GDP_fucose_pyrophosphorylase"/>
</dbReference>
<comment type="caution">
    <text evidence="7">The sequence shown here is derived from an EMBL/GenBank/DDBJ whole genome shotgun (WGS) entry which is preliminary data.</text>
</comment>
<evidence type="ECO:0000256" key="2">
    <source>
        <dbReference type="ARBA" id="ARBA00022741"/>
    </source>
</evidence>
<evidence type="ECO:0000313" key="8">
    <source>
        <dbReference type="Proteomes" id="UP001177023"/>
    </source>
</evidence>
<dbReference type="InterPro" id="IPR036554">
    <property type="entry name" value="GHMP_kinase_C_sf"/>
</dbReference>
<dbReference type="AlphaFoldDB" id="A0AA36DDK3"/>